<accession>A0A143BIF8</accession>
<sequence>MSVVVRWCWRRLVGALGVVVLTPLLLPAVAHAQRGRPRGGGTEAVRLLVRPRVGDTLYLQVEQTVEVSGRKVDGAQSSVPPVLQGKRGASPAPEYGPRVNRANTRVTRVQLFAHSLVEASDLSATTLLATTDSIRMWAGNAGDPVRPMVVPVEEDTRYVRVKVTPDGAMRVSDPPTALPLGATLASVPGLLPDGPISVGSEWMREMVLPSLPLGAYRADGVVQARLRLDSLTGGGRQAWISVSGVLRRDGAARELPTGTRVITAGTMRGTMVVDRTRAWITDARTVMDVQSEVAPGPAGAGTPMLLDIRIVQRVRVR</sequence>
<dbReference type="STRING" id="1379270.GEMMAAP_04700"/>
<gene>
    <name evidence="2" type="ORF">GEMMAAP_04700</name>
</gene>
<dbReference type="Proteomes" id="UP000076404">
    <property type="component" value="Chromosome"/>
</dbReference>
<keyword evidence="3" id="KW-1185">Reference proteome</keyword>
<dbReference type="EMBL" id="CP011454">
    <property type="protein sequence ID" value="AMW04332.1"/>
    <property type="molecule type" value="Genomic_DNA"/>
</dbReference>
<feature type="region of interest" description="Disordered" evidence="1">
    <location>
        <begin position="72"/>
        <end position="98"/>
    </location>
</feature>
<name>A0A143BIF8_9BACT</name>
<reference evidence="2 3" key="1">
    <citation type="journal article" date="2014" name="Proc. Natl. Acad. Sci. U.S.A.">
        <title>Functional type 2 photosynthetic reaction centers found in the rare bacterial phylum Gemmatimonadetes.</title>
        <authorList>
            <person name="Zeng Y."/>
            <person name="Feng F."/>
            <person name="Medova H."/>
            <person name="Dean J."/>
            <person name="Koblizek M."/>
        </authorList>
    </citation>
    <scope>NUCLEOTIDE SEQUENCE [LARGE SCALE GENOMIC DNA]</scope>
    <source>
        <strain evidence="2 3">AP64</strain>
    </source>
</reference>
<dbReference type="AlphaFoldDB" id="A0A143BIF8"/>
<proteinExistence type="predicted"/>
<evidence type="ECO:0000313" key="2">
    <source>
        <dbReference type="EMBL" id="AMW04332.1"/>
    </source>
</evidence>
<evidence type="ECO:0000256" key="1">
    <source>
        <dbReference type="SAM" id="MobiDB-lite"/>
    </source>
</evidence>
<dbReference type="KEGG" id="gph:GEMMAAP_04700"/>
<organism evidence="2 3">
    <name type="scientific">Gemmatimonas phototrophica</name>
    <dbReference type="NCBI Taxonomy" id="1379270"/>
    <lineage>
        <taxon>Bacteria</taxon>
        <taxon>Pseudomonadati</taxon>
        <taxon>Gemmatimonadota</taxon>
        <taxon>Gemmatimonadia</taxon>
        <taxon>Gemmatimonadales</taxon>
        <taxon>Gemmatimonadaceae</taxon>
        <taxon>Gemmatimonas</taxon>
    </lineage>
</organism>
<protein>
    <submittedName>
        <fullName evidence="2">Uncharacterized protein</fullName>
    </submittedName>
</protein>
<reference evidence="2 3" key="2">
    <citation type="journal article" date="2016" name="Environ. Microbiol. Rep.">
        <title>Metagenomic evidence for the presence of phototrophic Gemmatimonadetes bacteria in diverse environments.</title>
        <authorList>
            <person name="Zeng Y."/>
            <person name="Baumbach J."/>
            <person name="Barbosa E.G."/>
            <person name="Azevedo V."/>
            <person name="Zhang C."/>
            <person name="Koblizek M."/>
        </authorList>
    </citation>
    <scope>NUCLEOTIDE SEQUENCE [LARGE SCALE GENOMIC DNA]</scope>
    <source>
        <strain evidence="2 3">AP64</strain>
    </source>
</reference>
<evidence type="ECO:0000313" key="3">
    <source>
        <dbReference type="Proteomes" id="UP000076404"/>
    </source>
</evidence>
<dbReference type="eggNOG" id="ENOG5034729">
    <property type="taxonomic scope" value="Bacteria"/>
</dbReference>